<protein>
    <submittedName>
        <fullName evidence="2">Helix-turn-helix domain-containing protein</fullName>
    </submittedName>
</protein>
<dbReference type="SUPFAM" id="SSF47413">
    <property type="entry name" value="lambda repressor-like DNA-binding domains"/>
    <property type="match status" value="1"/>
</dbReference>
<proteinExistence type="predicted"/>
<gene>
    <name evidence="2" type="ORF">ACFPOU_21480</name>
</gene>
<keyword evidence="3" id="KW-1185">Reference proteome</keyword>
<name>A0ABW0PQ85_9BURK</name>
<evidence type="ECO:0000313" key="3">
    <source>
        <dbReference type="Proteomes" id="UP001596031"/>
    </source>
</evidence>
<dbReference type="Proteomes" id="UP001596031">
    <property type="component" value="Unassembled WGS sequence"/>
</dbReference>
<evidence type="ECO:0000259" key="1">
    <source>
        <dbReference type="PROSITE" id="PS50943"/>
    </source>
</evidence>
<dbReference type="CDD" id="cd00093">
    <property type="entry name" value="HTH_XRE"/>
    <property type="match status" value="1"/>
</dbReference>
<sequence>MSLKDRLKEARTEANLTQQALADLACVGQSTIGLLESGERKTARKVSEIAAVLRVEPLWLSTGKGPKRTDGTKRDVGPVLSPLVLALAQKLALVPKEKLRAVSLLLDTEL</sequence>
<feature type="domain" description="HTH cro/C1-type" evidence="1">
    <location>
        <begin position="7"/>
        <end position="60"/>
    </location>
</feature>
<dbReference type="PROSITE" id="PS50943">
    <property type="entry name" value="HTH_CROC1"/>
    <property type="match status" value="1"/>
</dbReference>
<dbReference type="SMART" id="SM00530">
    <property type="entry name" value="HTH_XRE"/>
    <property type="match status" value="1"/>
</dbReference>
<evidence type="ECO:0000313" key="2">
    <source>
        <dbReference type="EMBL" id="MFC5513677.1"/>
    </source>
</evidence>
<dbReference type="EMBL" id="JBHSMS010000077">
    <property type="protein sequence ID" value="MFC5513677.1"/>
    <property type="molecule type" value="Genomic_DNA"/>
</dbReference>
<dbReference type="Gene3D" id="1.10.260.40">
    <property type="entry name" value="lambda repressor-like DNA-binding domains"/>
    <property type="match status" value="1"/>
</dbReference>
<accession>A0ABW0PQ85</accession>
<organism evidence="2 3">
    <name type="scientific">Massilia jejuensis</name>
    <dbReference type="NCBI Taxonomy" id="648894"/>
    <lineage>
        <taxon>Bacteria</taxon>
        <taxon>Pseudomonadati</taxon>
        <taxon>Pseudomonadota</taxon>
        <taxon>Betaproteobacteria</taxon>
        <taxon>Burkholderiales</taxon>
        <taxon>Oxalobacteraceae</taxon>
        <taxon>Telluria group</taxon>
        <taxon>Massilia</taxon>
    </lineage>
</organism>
<dbReference type="Pfam" id="PF01381">
    <property type="entry name" value="HTH_3"/>
    <property type="match status" value="1"/>
</dbReference>
<comment type="caution">
    <text evidence="2">The sequence shown here is derived from an EMBL/GenBank/DDBJ whole genome shotgun (WGS) entry which is preliminary data.</text>
</comment>
<dbReference type="InterPro" id="IPR001387">
    <property type="entry name" value="Cro/C1-type_HTH"/>
</dbReference>
<dbReference type="InterPro" id="IPR010982">
    <property type="entry name" value="Lambda_DNA-bd_dom_sf"/>
</dbReference>
<reference evidence="3" key="1">
    <citation type="journal article" date="2019" name="Int. J. Syst. Evol. Microbiol.">
        <title>The Global Catalogue of Microorganisms (GCM) 10K type strain sequencing project: providing services to taxonomists for standard genome sequencing and annotation.</title>
        <authorList>
            <consortium name="The Broad Institute Genomics Platform"/>
            <consortium name="The Broad Institute Genome Sequencing Center for Infectious Disease"/>
            <person name="Wu L."/>
            <person name="Ma J."/>
        </authorList>
    </citation>
    <scope>NUCLEOTIDE SEQUENCE [LARGE SCALE GENOMIC DNA]</scope>
    <source>
        <strain evidence="3">CCUG 38813</strain>
    </source>
</reference>
<dbReference type="RefSeq" id="WP_379726298.1">
    <property type="nucleotide sequence ID" value="NZ_JBHSMS010000077.1"/>
</dbReference>